<proteinExistence type="predicted"/>
<reference evidence="1" key="2">
    <citation type="submission" date="2016-05" db="EMBL/GenBank/DDBJ databases">
        <title>Comparative analysis highlights variable genome content of wheat rusts and divergence of the mating loci.</title>
        <authorList>
            <person name="Cuomo C.A."/>
            <person name="Bakkeren G."/>
            <person name="Szabo L."/>
            <person name="Khalil H."/>
            <person name="Joly D."/>
            <person name="Goldberg J."/>
            <person name="Young S."/>
            <person name="Zeng Q."/>
            <person name="Fellers J."/>
        </authorList>
    </citation>
    <scope>NUCLEOTIDE SEQUENCE [LARGE SCALE GENOMIC DNA]</scope>
    <source>
        <strain evidence="1">1-1 BBBD Race 1</strain>
    </source>
</reference>
<keyword evidence="3" id="KW-1185">Reference proteome</keyword>
<dbReference type="EnsemblFungi" id="PTTG_28794-t43_1">
    <property type="protein sequence ID" value="PTTG_28794-t43_1-p1"/>
    <property type="gene ID" value="PTTG_28794"/>
</dbReference>
<sequence length="143" mass="16655">MDPDPTKKKTIRSQESKLRSICDLIDDLDLTPKQFLAAFLTSNNMSMAFQRRYWGTKTGWPSTLLLLHTMRDVIYRQDDGKDHWESFILEEATKITIAQRPPSGAFPQGAYHNTRTVSEEHFSSEAKERIDFTEDGRFNCLWH</sequence>
<evidence type="ECO:0000313" key="1">
    <source>
        <dbReference type="EMBL" id="OAV89121.1"/>
    </source>
</evidence>
<gene>
    <name evidence="1" type="ORF">PTTG_28794</name>
</gene>
<dbReference type="VEuPathDB" id="FungiDB:PTTG_28794"/>
<accession>A0A180G8Y5</accession>
<reference evidence="1" key="1">
    <citation type="submission" date="2009-11" db="EMBL/GenBank/DDBJ databases">
        <authorList>
            <consortium name="The Broad Institute Genome Sequencing Platform"/>
            <person name="Ward D."/>
            <person name="Feldgarden M."/>
            <person name="Earl A."/>
            <person name="Young S.K."/>
            <person name="Zeng Q."/>
            <person name="Koehrsen M."/>
            <person name="Alvarado L."/>
            <person name="Berlin A."/>
            <person name="Bochicchio J."/>
            <person name="Borenstein D."/>
            <person name="Chapman S.B."/>
            <person name="Chen Z."/>
            <person name="Engels R."/>
            <person name="Freedman E."/>
            <person name="Gellesch M."/>
            <person name="Goldberg J."/>
            <person name="Griggs A."/>
            <person name="Gujja S."/>
            <person name="Heilman E."/>
            <person name="Heiman D."/>
            <person name="Hepburn T."/>
            <person name="Howarth C."/>
            <person name="Jen D."/>
            <person name="Larson L."/>
            <person name="Lewis B."/>
            <person name="Mehta T."/>
            <person name="Park D."/>
            <person name="Pearson M."/>
            <person name="Roberts A."/>
            <person name="Saif S."/>
            <person name="Shea T."/>
            <person name="Shenoy N."/>
            <person name="Sisk P."/>
            <person name="Stolte C."/>
            <person name="Sykes S."/>
            <person name="Thomson T."/>
            <person name="Walk T."/>
            <person name="White J."/>
            <person name="Yandava C."/>
            <person name="Izard J."/>
            <person name="Baranova O.V."/>
            <person name="Blanton J.M."/>
            <person name="Tanner A.C."/>
            <person name="Dewhirst F.E."/>
            <person name="Haas B."/>
            <person name="Nusbaum C."/>
            <person name="Birren B."/>
        </authorList>
    </citation>
    <scope>NUCLEOTIDE SEQUENCE [LARGE SCALE GENOMIC DNA]</scope>
    <source>
        <strain evidence="1">1-1 BBBD Race 1</strain>
    </source>
</reference>
<dbReference type="Proteomes" id="UP000005240">
    <property type="component" value="Unassembled WGS sequence"/>
</dbReference>
<evidence type="ECO:0000313" key="3">
    <source>
        <dbReference type="Proteomes" id="UP000005240"/>
    </source>
</evidence>
<name>A0A180G8Y5_PUCT1</name>
<reference evidence="2 3" key="3">
    <citation type="journal article" date="2017" name="G3 (Bethesda)">
        <title>Comparative analysis highlights variable genome content of wheat rusts and divergence of the mating loci.</title>
        <authorList>
            <person name="Cuomo C.A."/>
            <person name="Bakkeren G."/>
            <person name="Khalil H.B."/>
            <person name="Panwar V."/>
            <person name="Joly D."/>
            <person name="Linning R."/>
            <person name="Sakthikumar S."/>
            <person name="Song X."/>
            <person name="Adiconis X."/>
            <person name="Fan L."/>
            <person name="Goldberg J.M."/>
            <person name="Levin J.Z."/>
            <person name="Young S."/>
            <person name="Zeng Q."/>
            <person name="Anikster Y."/>
            <person name="Bruce M."/>
            <person name="Wang M."/>
            <person name="Yin C."/>
            <person name="McCallum B."/>
            <person name="Szabo L.J."/>
            <person name="Hulbert S."/>
            <person name="Chen X."/>
            <person name="Fellers J.P."/>
        </authorList>
    </citation>
    <scope>NUCLEOTIDE SEQUENCE</scope>
    <source>
        <strain evidence="2">isolate 1-1 / race 1 (BBBD)</strain>
        <strain evidence="3">Isolate 1-1 / race 1 (BBBD)</strain>
    </source>
</reference>
<reference evidence="2" key="4">
    <citation type="submission" date="2025-05" db="UniProtKB">
        <authorList>
            <consortium name="EnsemblFungi"/>
        </authorList>
    </citation>
    <scope>IDENTIFICATION</scope>
    <source>
        <strain evidence="2">isolate 1-1 / race 1 (BBBD)</strain>
    </source>
</reference>
<dbReference type="OrthoDB" id="2506139at2759"/>
<protein>
    <submittedName>
        <fullName evidence="1 2">Uncharacterized protein</fullName>
    </submittedName>
</protein>
<dbReference type="EMBL" id="ADAS02000139">
    <property type="protein sequence ID" value="OAV89121.1"/>
    <property type="molecule type" value="Genomic_DNA"/>
</dbReference>
<dbReference type="AlphaFoldDB" id="A0A180G8Y5"/>
<evidence type="ECO:0000313" key="2">
    <source>
        <dbReference type="EnsemblFungi" id="PTTG_28794-t43_1-p1"/>
    </source>
</evidence>
<organism evidence="1">
    <name type="scientific">Puccinia triticina (isolate 1-1 / race 1 (BBBD))</name>
    <name type="common">Brown leaf rust fungus</name>
    <dbReference type="NCBI Taxonomy" id="630390"/>
    <lineage>
        <taxon>Eukaryota</taxon>
        <taxon>Fungi</taxon>
        <taxon>Dikarya</taxon>
        <taxon>Basidiomycota</taxon>
        <taxon>Pucciniomycotina</taxon>
        <taxon>Pucciniomycetes</taxon>
        <taxon>Pucciniales</taxon>
        <taxon>Pucciniaceae</taxon>
        <taxon>Puccinia</taxon>
    </lineage>
</organism>